<sequence length="104" mass="11882">MSSELSERIEILRPQRVPDGGGGYAIDYVAEAELYAGVQRRGAGRERLAGSVQRQRVRFKLRTESELLYEQRLRHQGTDYRITRISDEGRNDAFALVDAEEVRA</sequence>
<protein>
    <submittedName>
        <fullName evidence="1">Head-tail adaptor protein</fullName>
    </submittedName>
</protein>
<dbReference type="Proteomes" id="UP001142610">
    <property type="component" value="Unassembled WGS sequence"/>
</dbReference>
<organism evidence="1 2">
    <name type="scientific">Parvularcula maris</name>
    <dbReference type="NCBI Taxonomy" id="2965077"/>
    <lineage>
        <taxon>Bacteria</taxon>
        <taxon>Pseudomonadati</taxon>
        <taxon>Pseudomonadota</taxon>
        <taxon>Alphaproteobacteria</taxon>
        <taxon>Parvularculales</taxon>
        <taxon>Parvularculaceae</taxon>
        <taxon>Parvularcula</taxon>
    </lineage>
</organism>
<reference evidence="1" key="1">
    <citation type="submission" date="2022-07" db="EMBL/GenBank/DDBJ databases">
        <title>Parvularcula maris sp. nov., an algicidal bacterium isolated from seawater.</title>
        <authorList>
            <person name="Li F."/>
        </authorList>
    </citation>
    <scope>NUCLEOTIDE SEQUENCE</scope>
    <source>
        <strain evidence="1">BGMRC 0090</strain>
    </source>
</reference>
<name>A0A9X2L709_9PROT</name>
<dbReference type="Pfam" id="PF05521">
    <property type="entry name" value="Phage_HCP"/>
    <property type="match status" value="1"/>
</dbReference>
<dbReference type="EMBL" id="JANIBC010000001">
    <property type="protein sequence ID" value="MCQ8184238.1"/>
    <property type="molecule type" value="Genomic_DNA"/>
</dbReference>
<dbReference type="InterPro" id="IPR038666">
    <property type="entry name" value="SSP1_head-tail_sf"/>
</dbReference>
<accession>A0A9X2L709</accession>
<comment type="caution">
    <text evidence="1">The sequence shown here is derived from an EMBL/GenBank/DDBJ whole genome shotgun (WGS) entry which is preliminary data.</text>
</comment>
<dbReference type="InterPro" id="IPR008767">
    <property type="entry name" value="Phage_SPP1_head-tail_adaptor"/>
</dbReference>
<evidence type="ECO:0000313" key="2">
    <source>
        <dbReference type="Proteomes" id="UP001142610"/>
    </source>
</evidence>
<dbReference type="Gene3D" id="2.40.10.270">
    <property type="entry name" value="Bacteriophage SPP1 head-tail adaptor protein"/>
    <property type="match status" value="1"/>
</dbReference>
<gene>
    <name evidence="1" type="ORF">NOG11_02455</name>
</gene>
<dbReference type="RefSeq" id="WP_256618043.1">
    <property type="nucleotide sequence ID" value="NZ_JANIBC010000001.1"/>
</dbReference>
<evidence type="ECO:0000313" key="1">
    <source>
        <dbReference type="EMBL" id="MCQ8184238.1"/>
    </source>
</evidence>
<proteinExistence type="predicted"/>
<keyword evidence="2" id="KW-1185">Reference proteome</keyword>
<dbReference type="AlphaFoldDB" id="A0A9X2L709"/>